<sequence>MPKVGKDTCYLFKQVLHLTAMAMRLVKSWSGRFLVLAFQMFQKLQFRHLPETVVRTTVWTEI</sequence>
<dbReference type="Proteomes" id="UP000295252">
    <property type="component" value="Unassembled WGS sequence"/>
</dbReference>
<dbReference type="InParanoid" id="A0A068VD90"/>
<organism evidence="1 2">
    <name type="scientific">Coffea canephora</name>
    <name type="common">Robusta coffee</name>
    <dbReference type="NCBI Taxonomy" id="49390"/>
    <lineage>
        <taxon>Eukaryota</taxon>
        <taxon>Viridiplantae</taxon>
        <taxon>Streptophyta</taxon>
        <taxon>Embryophyta</taxon>
        <taxon>Tracheophyta</taxon>
        <taxon>Spermatophyta</taxon>
        <taxon>Magnoliopsida</taxon>
        <taxon>eudicotyledons</taxon>
        <taxon>Gunneridae</taxon>
        <taxon>Pentapetalae</taxon>
        <taxon>asterids</taxon>
        <taxon>lamiids</taxon>
        <taxon>Gentianales</taxon>
        <taxon>Rubiaceae</taxon>
        <taxon>Ixoroideae</taxon>
        <taxon>Gardenieae complex</taxon>
        <taxon>Bertiereae - Coffeeae clade</taxon>
        <taxon>Coffeeae</taxon>
        <taxon>Coffea</taxon>
    </lineage>
</organism>
<dbReference type="Gramene" id="CDP17648">
    <property type="protein sequence ID" value="CDP17648"/>
    <property type="gene ID" value="GSCOC_T00012211001"/>
</dbReference>
<dbReference type="AlphaFoldDB" id="A0A068VD90"/>
<gene>
    <name evidence="1" type="ORF">GSCOC_T00012211001</name>
</gene>
<evidence type="ECO:0000313" key="1">
    <source>
        <dbReference type="EMBL" id="CDP17648.1"/>
    </source>
</evidence>
<protein>
    <submittedName>
        <fullName evidence="1">DH200=94 genomic scaffold, scaffold_171</fullName>
    </submittedName>
</protein>
<evidence type="ECO:0000313" key="2">
    <source>
        <dbReference type="Proteomes" id="UP000295252"/>
    </source>
</evidence>
<reference evidence="2" key="1">
    <citation type="journal article" date="2014" name="Science">
        <title>The coffee genome provides insight into the convergent evolution of caffeine biosynthesis.</title>
        <authorList>
            <person name="Denoeud F."/>
            <person name="Carretero-Paulet L."/>
            <person name="Dereeper A."/>
            <person name="Droc G."/>
            <person name="Guyot R."/>
            <person name="Pietrella M."/>
            <person name="Zheng C."/>
            <person name="Alberti A."/>
            <person name="Anthony F."/>
            <person name="Aprea G."/>
            <person name="Aury J.M."/>
            <person name="Bento P."/>
            <person name="Bernard M."/>
            <person name="Bocs S."/>
            <person name="Campa C."/>
            <person name="Cenci A."/>
            <person name="Combes M.C."/>
            <person name="Crouzillat D."/>
            <person name="Da Silva C."/>
            <person name="Daddiego L."/>
            <person name="De Bellis F."/>
            <person name="Dussert S."/>
            <person name="Garsmeur O."/>
            <person name="Gayraud T."/>
            <person name="Guignon V."/>
            <person name="Jahn K."/>
            <person name="Jamilloux V."/>
            <person name="Joet T."/>
            <person name="Labadie K."/>
            <person name="Lan T."/>
            <person name="Leclercq J."/>
            <person name="Lepelley M."/>
            <person name="Leroy T."/>
            <person name="Li L.T."/>
            <person name="Librado P."/>
            <person name="Lopez L."/>
            <person name="Munoz A."/>
            <person name="Noel B."/>
            <person name="Pallavicini A."/>
            <person name="Perrotta G."/>
            <person name="Poncet V."/>
            <person name="Pot D."/>
            <person name="Priyono X."/>
            <person name="Rigoreau M."/>
            <person name="Rouard M."/>
            <person name="Rozas J."/>
            <person name="Tranchant-Dubreuil C."/>
            <person name="VanBuren R."/>
            <person name="Zhang Q."/>
            <person name="Andrade A.C."/>
            <person name="Argout X."/>
            <person name="Bertrand B."/>
            <person name="de Kochko A."/>
            <person name="Graziosi G."/>
            <person name="Henry R.J."/>
            <person name="Jayarama X."/>
            <person name="Ming R."/>
            <person name="Nagai C."/>
            <person name="Rounsley S."/>
            <person name="Sankoff D."/>
            <person name="Giuliano G."/>
            <person name="Albert V.A."/>
            <person name="Wincker P."/>
            <person name="Lashermes P."/>
        </authorList>
    </citation>
    <scope>NUCLEOTIDE SEQUENCE [LARGE SCALE GENOMIC DNA]</scope>
    <source>
        <strain evidence="2">cv. DH200-94</strain>
    </source>
</reference>
<name>A0A068VD90_COFCA</name>
<proteinExistence type="predicted"/>
<dbReference type="EMBL" id="HG739255">
    <property type="protein sequence ID" value="CDP17648.1"/>
    <property type="molecule type" value="Genomic_DNA"/>
</dbReference>
<keyword evidence="2" id="KW-1185">Reference proteome</keyword>
<accession>A0A068VD90</accession>